<reference evidence="1 2" key="1">
    <citation type="journal article" date="2018" name="Mol. Genet. Genomics">
        <title>The red deer Cervus elaphus genome CerEla1.0: sequencing, annotating, genes, and chromosomes.</title>
        <authorList>
            <person name="Bana N.A."/>
            <person name="Nyiri A."/>
            <person name="Nagy J."/>
            <person name="Frank K."/>
            <person name="Nagy T."/>
            <person name="Steger V."/>
            <person name="Schiller M."/>
            <person name="Lakatos P."/>
            <person name="Sugar L."/>
            <person name="Horn P."/>
            <person name="Barta E."/>
            <person name="Orosz L."/>
        </authorList>
    </citation>
    <scope>NUCLEOTIDE SEQUENCE [LARGE SCALE GENOMIC DNA]</scope>
    <source>
        <strain evidence="1">Hungarian</strain>
    </source>
</reference>
<proteinExistence type="predicted"/>
<name>A0A212C5M4_CEREH</name>
<keyword evidence="2" id="KW-1185">Reference proteome</keyword>
<protein>
    <submittedName>
        <fullName evidence="1">Uncharacterized protein</fullName>
    </submittedName>
</protein>
<dbReference type="EMBL" id="MKHE01000028">
    <property type="protein sequence ID" value="OWK01291.1"/>
    <property type="molecule type" value="Genomic_DNA"/>
</dbReference>
<evidence type="ECO:0000313" key="1">
    <source>
        <dbReference type="EMBL" id="OWK01291.1"/>
    </source>
</evidence>
<dbReference type="OrthoDB" id="9684451at2759"/>
<comment type="caution">
    <text evidence="1">The sequence shown here is derived from an EMBL/GenBank/DDBJ whole genome shotgun (WGS) entry which is preliminary data.</text>
</comment>
<gene>
    <name evidence="1" type="ORF">Celaphus_00018880</name>
</gene>
<dbReference type="AlphaFoldDB" id="A0A212C5M4"/>
<evidence type="ECO:0000313" key="2">
    <source>
        <dbReference type="Proteomes" id="UP000242450"/>
    </source>
</evidence>
<sequence>MHLPEASPAAGEGHPQPAPLKNIYLLEFHPSLGLASCIPRALEHLLREARHTWRPTSASAFTLLERRVLQLALDVWLTPARPESWYSAQLQKDVGSLKGLVDQKIEFRVLAKEEHRKLP</sequence>
<organism evidence="1 2">
    <name type="scientific">Cervus elaphus hippelaphus</name>
    <name type="common">European red deer</name>
    <dbReference type="NCBI Taxonomy" id="46360"/>
    <lineage>
        <taxon>Eukaryota</taxon>
        <taxon>Metazoa</taxon>
        <taxon>Chordata</taxon>
        <taxon>Craniata</taxon>
        <taxon>Vertebrata</taxon>
        <taxon>Euteleostomi</taxon>
        <taxon>Mammalia</taxon>
        <taxon>Eutheria</taxon>
        <taxon>Laurasiatheria</taxon>
        <taxon>Artiodactyla</taxon>
        <taxon>Ruminantia</taxon>
        <taxon>Pecora</taxon>
        <taxon>Cervidae</taxon>
        <taxon>Cervinae</taxon>
        <taxon>Cervus</taxon>
    </lineage>
</organism>
<dbReference type="Proteomes" id="UP000242450">
    <property type="component" value="Chromosome 28"/>
</dbReference>
<accession>A0A212C5M4</accession>